<comment type="caution">
    <text evidence="2">The sequence shown here is derived from an EMBL/GenBank/DDBJ whole genome shotgun (WGS) entry which is preliminary data.</text>
</comment>
<reference evidence="3" key="1">
    <citation type="journal article" date="2019" name="Int. J. Syst. Evol. Microbiol.">
        <title>The Global Catalogue of Microorganisms (GCM) 10K type strain sequencing project: providing services to taxonomists for standard genome sequencing and annotation.</title>
        <authorList>
            <consortium name="The Broad Institute Genomics Platform"/>
            <consortium name="The Broad Institute Genome Sequencing Center for Infectious Disease"/>
            <person name="Wu L."/>
            <person name="Ma J."/>
        </authorList>
    </citation>
    <scope>NUCLEOTIDE SEQUENCE [LARGE SCALE GENOMIC DNA]</scope>
    <source>
        <strain evidence="3">JCM 16961</strain>
    </source>
</reference>
<evidence type="ECO:0000256" key="1">
    <source>
        <dbReference type="SAM" id="Phobius"/>
    </source>
</evidence>
<accession>A0ABP7D3L8</accession>
<keyword evidence="1" id="KW-1133">Transmembrane helix</keyword>
<evidence type="ECO:0008006" key="4">
    <source>
        <dbReference type="Google" id="ProtNLM"/>
    </source>
</evidence>
<evidence type="ECO:0000313" key="2">
    <source>
        <dbReference type="EMBL" id="GAA3700433.1"/>
    </source>
</evidence>
<evidence type="ECO:0000313" key="3">
    <source>
        <dbReference type="Proteomes" id="UP001501536"/>
    </source>
</evidence>
<protein>
    <recommendedName>
        <fullName evidence="4">Tetratricopeptide repeat protein</fullName>
    </recommendedName>
</protein>
<keyword evidence="1" id="KW-0812">Transmembrane</keyword>
<proteinExistence type="predicted"/>
<dbReference type="RefSeq" id="WP_344881526.1">
    <property type="nucleotide sequence ID" value="NZ_BAABCJ010000002.1"/>
</dbReference>
<sequence>MKTKLWVGLIIALFVFYLVASFGSALRFITAEQPVARIIGAAALVLPALGVWILIREVLFGLRTERMAKTLEAEGLLPADDLPRMPSGRIVKEAADEAFVAYREEAEANPGSWRSLHRLALAYDAAGDRRNARTVMRTAVRLYLEDRG</sequence>
<dbReference type="Gene3D" id="1.25.40.10">
    <property type="entry name" value="Tetratricopeptide repeat domain"/>
    <property type="match status" value="1"/>
</dbReference>
<keyword evidence="3" id="KW-1185">Reference proteome</keyword>
<name>A0ABP7D3L8_9MICC</name>
<dbReference type="EMBL" id="BAABCJ010000002">
    <property type="protein sequence ID" value="GAA3700433.1"/>
    <property type="molecule type" value="Genomic_DNA"/>
</dbReference>
<organism evidence="2 3">
    <name type="scientific">Zhihengliuella alba</name>
    <dbReference type="NCBI Taxonomy" id="547018"/>
    <lineage>
        <taxon>Bacteria</taxon>
        <taxon>Bacillati</taxon>
        <taxon>Actinomycetota</taxon>
        <taxon>Actinomycetes</taxon>
        <taxon>Micrococcales</taxon>
        <taxon>Micrococcaceae</taxon>
        <taxon>Zhihengliuella</taxon>
    </lineage>
</organism>
<dbReference type="SUPFAM" id="SSF48452">
    <property type="entry name" value="TPR-like"/>
    <property type="match status" value="1"/>
</dbReference>
<dbReference type="Proteomes" id="UP001501536">
    <property type="component" value="Unassembled WGS sequence"/>
</dbReference>
<feature type="transmembrane region" description="Helical" evidence="1">
    <location>
        <begin position="35"/>
        <end position="55"/>
    </location>
</feature>
<keyword evidence="1" id="KW-0472">Membrane</keyword>
<gene>
    <name evidence="2" type="ORF">GCM10022377_12070</name>
</gene>
<dbReference type="InterPro" id="IPR011990">
    <property type="entry name" value="TPR-like_helical_dom_sf"/>
</dbReference>